<evidence type="ECO:0000256" key="3">
    <source>
        <dbReference type="ARBA" id="ARBA00022692"/>
    </source>
</evidence>
<dbReference type="NCBIfam" id="TIGR03518">
    <property type="entry name" value="ABC_perm_GldF"/>
    <property type="match status" value="1"/>
</dbReference>
<keyword evidence="5 6" id="KW-0472">Membrane</keyword>
<dbReference type="Proteomes" id="UP000466586">
    <property type="component" value="Unassembled WGS sequence"/>
</dbReference>
<sequence length="242" mass="26607">MLSIFRKEVSSYFNSLVAYITVGIFLAVTGLFLWIFPDTSIFEYGFSSLETLFSIVPYLFMFLIPAITMRSLAEEKKEGTFETLATSPVTDWQIVAGKYLGSVVIVLLALIPTFIYYYTVYELGAVKGNVDTGAVIGSYIGLFLIGSSFSAIGIFASSITKNQIIAFALSVFLCFIAFAGFGAVSKILSFQSIEGTLAGLGIEEHYEAISRGVLDTRDLFYFLSFIAFFLVCTKTVLGGRTW</sequence>
<feature type="transmembrane region" description="Helical" evidence="6">
    <location>
        <begin position="12"/>
        <end position="35"/>
    </location>
</feature>
<evidence type="ECO:0000256" key="2">
    <source>
        <dbReference type="ARBA" id="ARBA00022475"/>
    </source>
</evidence>
<feature type="transmembrane region" description="Helical" evidence="6">
    <location>
        <begin position="219"/>
        <end position="237"/>
    </location>
</feature>
<dbReference type="RefSeq" id="WP_160846114.1">
    <property type="nucleotide sequence ID" value="NZ_WVHT01000011.1"/>
</dbReference>
<feature type="transmembrane region" description="Helical" evidence="6">
    <location>
        <begin position="55"/>
        <end position="73"/>
    </location>
</feature>
<dbReference type="Pfam" id="PF12698">
    <property type="entry name" value="ABC2_membrane_3"/>
    <property type="match status" value="1"/>
</dbReference>
<dbReference type="InterPro" id="IPR013525">
    <property type="entry name" value="ABC2_TM"/>
</dbReference>
<dbReference type="AlphaFoldDB" id="A0A7K1YEB7"/>
<dbReference type="GO" id="GO:0005886">
    <property type="term" value="C:plasma membrane"/>
    <property type="evidence" value="ECO:0007669"/>
    <property type="project" value="UniProtKB-SubCell"/>
</dbReference>
<dbReference type="GO" id="GO:0140359">
    <property type="term" value="F:ABC-type transporter activity"/>
    <property type="evidence" value="ECO:0007669"/>
    <property type="project" value="InterPro"/>
</dbReference>
<dbReference type="InterPro" id="IPR019860">
    <property type="entry name" value="Motility-assoc_ABC_perm_GldF"/>
</dbReference>
<name>A0A7K1YEB7_9SPHI</name>
<gene>
    <name evidence="8" type="primary">gldF</name>
    <name evidence="8" type="ORF">GS399_18340</name>
</gene>
<feature type="transmembrane region" description="Helical" evidence="6">
    <location>
        <begin position="164"/>
        <end position="184"/>
    </location>
</feature>
<feature type="transmembrane region" description="Helical" evidence="6">
    <location>
        <begin position="99"/>
        <end position="119"/>
    </location>
</feature>
<keyword evidence="3 6" id="KW-0812">Transmembrane</keyword>
<proteinExistence type="predicted"/>
<dbReference type="PANTHER" id="PTHR30294:SF29">
    <property type="entry name" value="MULTIDRUG ABC TRANSPORTER PERMEASE YBHS-RELATED"/>
    <property type="match status" value="1"/>
</dbReference>
<dbReference type="InterPro" id="IPR051449">
    <property type="entry name" value="ABC-2_transporter_component"/>
</dbReference>
<dbReference type="EMBL" id="WVHT01000011">
    <property type="protein sequence ID" value="MXV52935.1"/>
    <property type="molecule type" value="Genomic_DNA"/>
</dbReference>
<evidence type="ECO:0000256" key="4">
    <source>
        <dbReference type="ARBA" id="ARBA00022989"/>
    </source>
</evidence>
<protein>
    <submittedName>
        <fullName evidence="8">Gliding motility-associated ABC transporter permease subunit GldF</fullName>
    </submittedName>
</protein>
<evidence type="ECO:0000313" key="8">
    <source>
        <dbReference type="EMBL" id="MXV52935.1"/>
    </source>
</evidence>
<evidence type="ECO:0000313" key="9">
    <source>
        <dbReference type="Proteomes" id="UP000466586"/>
    </source>
</evidence>
<reference evidence="8 9" key="1">
    <citation type="submission" date="2019-11" db="EMBL/GenBank/DDBJ databases">
        <title>Pedobacter sp. HMF7647 Genome sequencing and assembly.</title>
        <authorList>
            <person name="Kang H."/>
            <person name="Kim H."/>
            <person name="Joh K."/>
        </authorList>
    </citation>
    <scope>NUCLEOTIDE SEQUENCE [LARGE SCALE GENOMIC DNA]</scope>
    <source>
        <strain evidence="8 9">HMF7647</strain>
    </source>
</reference>
<feature type="transmembrane region" description="Helical" evidence="6">
    <location>
        <begin position="139"/>
        <end position="157"/>
    </location>
</feature>
<keyword evidence="9" id="KW-1185">Reference proteome</keyword>
<comment type="caution">
    <text evidence="8">The sequence shown here is derived from an EMBL/GenBank/DDBJ whole genome shotgun (WGS) entry which is preliminary data.</text>
</comment>
<evidence type="ECO:0000259" key="7">
    <source>
        <dbReference type="Pfam" id="PF12698"/>
    </source>
</evidence>
<keyword evidence="4 6" id="KW-1133">Transmembrane helix</keyword>
<evidence type="ECO:0000256" key="1">
    <source>
        <dbReference type="ARBA" id="ARBA00004651"/>
    </source>
</evidence>
<evidence type="ECO:0000256" key="6">
    <source>
        <dbReference type="SAM" id="Phobius"/>
    </source>
</evidence>
<comment type="subcellular location">
    <subcellularLocation>
        <location evidence="1">Cell membrane</location>
        <topology evidence="1">Multi-pass membrane protein</topology>
    </subcellularLocation>
</comment>
<organism evidence="8 9">
    <name type="scientific">Hufsiella arboris</name>
    <dbReference type="NCBI Taxonomy" id="2695275"/>
    <lineage>
        <taxon>Bacteria</taxon>
        <taxon>Pseudomonadati</taxon>
        <taxon>Bacteroidota</taxon>
        <taxon>Sphingobacteriia</taxon>
        <taxon>Sphingobacteriales</taxon>
        <taxon>Sphingobacteriaceae</taxon>
        <taxon>Hufsiella</taxon>
    </lineage>
</organism>
<dbReference type="PANTHER" id="PTHR30294">
    <property type="entry name" value="MEMBRANE COMPONENT OF ABC TRANSPORTER YHHJ-RELATED"/>
    <property type="match status" value="1"/>
</dbReference>
<evidence type="ECO:0000256" key="5">
    <source>
        <dbReference type="ARBA" id="ARBA00023136"/>
    </source>
</evidence>
<keyword evidence="2" id="KW-1003">Cell membrane</keyword>
<accession>A0A7K1YEB7</accession>
<feature type="domain" description="ABC-2 type transporter transmembrane" evidence="7">
    <location>
        <begin position="42"/>
        <end position="196"/>
    </location>
</feature>